<protein>
    <submittedName>
        <fullName evidence="2">Uncharacterized protein</fullName>
    </submittedName>
</protein>
<gene>
    <name evidence="2" type="ORF">BWK59_12755</name>
</gene>
<evidence type="ECO:0000256" key="1">
    <source>
        <dbReference type="SAM" id="Phobius"/>
    </source>
</evidence>
<reference evidence="2 3" key="1">
    <citation type="journal article" date="2017" name="Infect. Genet. Evol.">
        <title>Comparative genome analysis of fish pathogen Flavobacterium columnare reveals extensive sequence diversity within the species.</title>
        <authorList>
            <person name="Kayansamruaj P."/>
            <person name="Dong H.T."/>
            <person name="Hirono I."/>
            <person name="Kondo H."/>
            <person name="Senapin S."/>
            <person name="Rodkhum C."/>
        </authorList>
    </citation>
    <scope>NUCLEOTIDE SEQUENCE [LARGE SCALE GENOMIC DNA]</scope>
    <source>
        <strain evidence="2 3">1215</strain>
    </source>
</reference>
<organism evidence="2 3">
    <name type="scientific">Flavobacterium davisii</name>
    <dbReference type="NCBI Taxonomy" id="2906077"/>
    <lineage>
        <taxon>Bacteria</taxon>
        <taxon>Pseudomonadati</taxon>
        <taxon>Bacteroidota</taxon>
        <taxon>Flavobacteriia</taxon>
        <taxon>Flavobacteriales</taxon>
        <taxon>Flavobacteriaceae</taxon>
        <taxon>Flavobacterium</taxon>
    </lineage>
</organism>
<keyword evidence="1" id="KW-1133">Transmembrane helix</keyword>
<name>A0A246GFV9_9FLAO</name>
<keyword evidence="1" id="KW-0472">Membrane</keyword>
<dbReference type="EMBL" id="MTCZ01000185">
    <property type="protein sequence ID" value="OWP83022.1"/>
    <property type="molecule type" value="Genomic_DNA"/>
</dbReference>
<accession>A0A246GFV9</accession>
<dbReference type="Proteomes" id="UP000197768">
    <property type="component" value="Unassembled WGS sequence"/>
</dbReference>
<dbReference type="AlphaFoldDB" id="A0A246GFV9"/>
<proteinExistence type="predicted"/>
<feature type="transmembrane region" description="Helical" evidence="1">
    <location>
        <begin position="53"/>
        <end position="71"/>
    </location>
</feature>
<feature type="transmembrane region" description="Helical" evidence="1">
    <location>
        <begin position="83"/>
        <end position="104"/>
    </location>
</feature>
<evidence type="ECO:0000313" key="3">
    <source>
        <dbReference type="Proteomes" id="UP000197768"/>
    </source>
</evidence>
<sequence>MYELVPNTQEVDFYFFTYKSIYYKSIYVLSWALVQKFIIIFLLLVWYITNKNWWRYSLAVPCFMFIYQSIYMIVEDSKPQDEIANNCFFVISITLIVLLVLHLLSEKIRRKVNLINISKLVDNEINEILSNKDN</sequence>
<feature type="transmembrane region" description="Helical" evidence="1">
    <location>
        <begin position="26"/>
        <end position="46"/>
    </location>
</feature>
<evidence type="ECO:0000313" key="2">
    <source>
        <dbReference type="EMBL" id="OWP83022.1"/>
    </source>
</evidence>
<keyword evidence="1" id="KW-0812">Transmembrane</keyword>
<comment type="caution">
    <text evidence="2">The sequence shown here is derived from an EMBL/GenBank/DDBJ whole genome shotgun (WGS) entry which is preliminary data.</text>
</comment>